<dbReference type="CDD" id="cd01681">
    <property type="entry name" value="aeEF2_snRNP_like_IV"/>
    <property type="match status" value="1"/>
</dbReference>
<evidence type="ECO:0000313" key="12">
    <source>
        <dbReference type="EnsemblMetazoa" id="XP_022669895"/>
    </source>
</evidence>
<keyword evidence="4" id="KW-0547">Nucleotide-binding</keyword>
<dbReference type="Pfam" id="PF00679">
    <property type="entry name" value="EFG_C"/>
    <property type="match status" value="1"/>
</dbReference>
<keyword evidence="5" id="KW-0378">Hydrolase</keyword>
<evidence type="ECO:0000256" key="5">
    <source>
        <dbReference type="ARBA" id="ARBA00022801"/>
    </source>
</evidence>
<dbReference type="PANTHER" id="PTHR42908">
    <property type="entry name" value="TRANSLATION ELONGATION FACTOR-RELATED"/>
    <property type="match status" value="1"/>
</dbReference>
<dbReference type="FunFam" id="3.30.70.870:FF:000002">
    <property type="entry name" value="Translation elongation factor 2"/>
    <property type="match status" value="1"/>
</dbReference>
<evidence type="ECO:0000259" key="11">
    <source>
        <dbReference type="PROSITE" id="PS51722"/>
    </source>
</evidence>
<keyword evidence="2" id="KW-0963">Cytoplasm</keyword>
<dbReference type="AlphaFoldDB" id="A0A7M7KPU5"/>
<comment type="subcellular location">
    <subcellularLocation>
        <location evidence="1">Cytoplasm</location>
    </subcellularLocation>
</comment>
<dbReference type="GO" id="GO:0043022">
    <property type="term" value="F:ribosome binding"/>
    <property type="evidence" value="ECO:0007669"/>
    <property type="project" value="TreeGrafter"/>
</dbReference>
<dbReference type="GO" id="GO:0005525">
    <property type="term" value="F:GTP binding"/>
    <property type="evidence" value="ECO:0007669"/>
    <property type="project" value="UniProtKB-KW"/>
</dbReference>
<name>A0A7M7KPU5_VARDE</name>
<dbReference type="InterPro" id="IPR005225">
    <property type="entry name" value="Small_GTP-bd"/>
</dbReference>
<feature type="domain" description="Tr-type G" evidence="11">
    <location>
        <begin position="19"/>
        <end position="269"/>
    </location>
</feature>
<organism evidence="12 13">
    <name type="scientific">Varroa destructor</name>
    <name type="common">Honeybee mite</name>
    <dbReference type="NCBI Taxonomy" id="109461"/>
    <lineage>
        <taxon>Eukaryota</taxon>
        <taxon>Metazoa</taxon>
        <taxon>Ecdysozoa</taxon>
        <taxon>Arthropoda</taxon>
        <taxon>Chelicerata</taxon>
        <taxon>Arachnida</taxon>
        <taxon>Acari</taxon>
        <taxon>Parasitiformes</taxon>
        <taxon>Mesostigmata</taxon>
        <taxon>Gamasina</taxon>
        <taxon>Dermanyssoidea</taxon>
        <taxon>Varroidae</taxon>
        <taxon>Varroa</taxon>
    </lineage>
</organism>
<evidence type="ECO:0000256" key="7">
    <source>
        <dbReference type="ARBA" id="ARBA00048548"/>
    </source>
</evidence>
<dbReference type="SUPFAM" id="SSF50447">
    <property type="entry name" value="Translation proteins"/>
    <property type="match status" value="1"/>
</dbReference>
<protein>
    <recommendedName>
        <fullName evidence="8">Ribosome assembly protein 1</fullName>
    </recommendedName>
    <alternativeName>
        <fullName evidence="9">Elongation factor-like 1</fullName>
    </alternativeName>
</protein>
<dbReference type="CDD" id="cd04096">
    <property type="entry name" value="eEF2_snRNP_like_C"/>
    <property type="match status" value="1"/>
</dbReference>
<feature type="region of interest" description="Disordered" evidence="10">
    <location>
        <begin position="451"/>
        <end position="496"/>
    </location>
</feature>
<proteinExistence type="predicted"/>
<dbReference type="EnsemblMetazoa" id="XM_022814160">
    <property type="protein sequence ID" value="XP_022669895"/>
    <property type="gene ID" value="LOC111253918"/>
</dbReference>
<dbReference type="PROSITE" id="PS51722">
    <property type="entry name" value="G_TR_2"/>
    <property type="match status" value="1"/>
</dbReference>
<sequence>MSRQKTPLQLLEQLQKKTENIRNVCILAHVDHGKTTLADSLVASNGIISQRMAGKVRYLDSRWDEQERGITMKSSAISLHFALETGSKKEYLVNLIDSPGHVDFTSEVTTAIRLCDAAIVVVDVIEGVCAQTKVALELIYREQLRPVLVLNKIDRLILEKQMTPLDAYVRLQQVLEQVNAVTGEMFTKTALERIGLRQDDTEVKDQGNCVTSESEIYDWDARLDDIDDSTLYFDPASGNVVFTSAMDGWGFSIEDFARIYSVKLRTRYEMLRRTLWGDFCLNMKARKIQKGAQAKAKKPLFVQLVLQPIFDAYEAICIKRDNEALEKMCTSLGVKLQARDLRQTDPRVKVRAMMSAWLPLSRTVLSMVCQCVSPPGEMPEQRVNQILNLNDTQDLPEDSVTMKNALRVGDPSTNAPVILFVSKMFAVDKASLPEYRPIQLTTQEMAERRTEAKRRLELKSQKIEQNDESTKQVSDCEKPLDEKLDEETKSHLTESLEENENTTVFVGFARVFSGTLRIGTELYVLGPKHDPRTFLTKNPTLQVDQKRTLKDLQADEHVTRITIDRLYLLMGKELAAINEVPAGNILGIGGLLEQHVAKYATLSSSVMCPAFTDLTSPVAPILRVALEPKNLQDMPKLIHGMKLLNQADPCVQVILQETGEHVLITAGEVHLERCLLDLKERFAKIDVTVSEPIVAFRETVVEPPKTDMVNEVIDISNRLTIKEDDGDKTINPDRSVTLFTASKQSFLTIKALPLPETIASLLDLETSLLKKFDQAKKKERENNSEIGCQLTERVKMFREKLQKTFGESDIDLWKNFDVEQIWSFGPKKCGPNVLINAVKDFPVSYWETVDKSLGERQLLESNVVSGFQLATLAGPLCEEPLRGVAFVVSEWEIVSSSEDASSPYGPLSGQIMATVKDACRKAFQIQPQRLMAAMYECTIGVTAEALRKMYSVVARRHGRVTSGDLIEGSSSFEVRAVLPVIESFRLADEMRKQTSGLAQPQLFFSHWELIDVDPFWVPNTEEELLHFGEKADSENRAMKYMNQVRRRKGLKVKEHVVEHAEKQRTLSKKK</sequence>
<dbReference type="PANTHER" id="PTHR42908:SF3">
    <property type="entry name" value="ELONGATION FACTOR-LIKE GTPASE 1"/>
    <property type="match status" value="1"/>
</dbReference>
<dbReference type="SUPFAM" id="SSF52540">
    <property type="entry name" value="P-loop containing nucleoside triphosphate hydrolases"/>
    <property type="match status" value="1"/>
</dbReference>
<dbReference type="Gene3D" id="3.30.70.870">
    <property type="entry name" value="Elongation Factor G (Translational Gtpase), domain 3"/>
    <property type="match status" value="1"/>
</dbReference>
<evidence type="ECO:0000256" key="4">
    <source>
        <dbReference type="ARBA" id="ARBA00022741"/>
    </source>
</evidence>
<evidence type="ECO:0000256" key="2">
    <source>
        <dbReference type="ARBA" id="ARBA00022490"/>
    </source>
</evidence>
<dbReference type="OMA" id="PMYFCEL"/>
<evidence type="ECO:0000256" key="10">
    <source>
        <dbReference type="SAM" id="MobiDB-lite"/>
    </source>
</evidence>
<dbReference type="Pfam" id="PF25118">
    <property type="entry name" value="EFL1"/>
    <property type="match status" value="1"/>
</dbReference>
<comment type="catalytic activity">
    <reaction evidence="7">
        <text>GTP + H2O = GDP + phosphate + H(+)</text>
        <dbReference type="Rhea" id="RHEA:19669"/>
        <dbReference type="ChEBI" id="CHEBI:15377"/>
        <dbReference type="ChEBI" id="CHEBI:15378"/>
        <dbReference type="ChEBI" id="CHEBI:37565"/>
        <dbReference type="ChEBI" id="CHEBI:43474"/>
        <dbReference type="ChEBI" id="CHEBI:58189"/>
    </reaction>
</comment>
<dbReference type="FunFam" id="3.30.70.240:FF:000006">
    <property type="entry name" value="Elongation factor like GTPase 1"/>
    <property type="match status" value="1"/>
</dbReference>
<evidence type="ECO:0000256" key="8">
    <source>
        <dbReference type="ARBA" id="ARBA00068031"/>
    </source>
</evidence>
<evidence type="ECO:0000313" key="13">
    <source>
        <dbReference type="Proteomes" id="UP000594260"/>
    </source>
</evidence>
<dbReference type="GO" id="GO:0005829">
    <property type="term" value="C:cytosol"/>
    <property type="evidence" value="ECO:0007669"/>
    <property type="project" value="TreeGrafter"/>
</dbReference>
<feature type="compositionally biased region" description="Basic and acidic residues" evidence="10">
    <location>
        <begin position="451"/>
        <end position="494"/>
    </location>
</feature>
<evidence type="ECO:0000256" key="1">
    <source>
        <dbReference type="ARBA" id="ARBA00004496"/>
    </source>
</evidence>
<dbReference type="KEGG" id="vde:111253918"/>
<dbReference type="InterPro" id="IPR035647">
    <property type="entry name" value="EFG_III/V"/>
</dbReference>
<reference evidence="12" key="1">
    <citation type="submission" date="2021-01" db="UniProtKB">
        <authorList>
            <consortium name="EnsemblMetazoa"/>
        </authorList>
    </citation>
    <scope>IDENTIFICATION</scope>
</reference>
<keyword evidence="6" id="KW-0342">GTP-binding</keyword>
<dbReference type="Proteomes" id="UP000594260">
    <property type="component" value="Unplaced"/>
</dbReference>
<dbReference type="InterPro" id="IPR041095">
    <property type="entry name" value="EFG_II"/>
</dbReference>
<dbReference type="NCBIfam" id="TIGR00231">
    <property type="entry name" value="small_GTP"/>
    <property type="match status" value="1"/>
</dbReference>
<dbReference type="Gene3D" id="2.40.30.10">
    <property type="entry name" value="Translation factors"/>
    <property type="match status" value="1"/>
</dbReference>
<dbReference type="CDD" id="cd16261">
    <property type="entry name" value="EF2_snRNP_III"/>
    <property type="match status" value="1"/>
</dbReference>
<evidence type="ECO:0000256" key="9">
    <source>
        <dbReference type="ARBA" id="ARBA00081809"/>
    </source>
</evidence>
<dbReference type="InParanoid" id="A0A7M7KPU5"/>
<dbReference type="Pfam" id="PF14492">
    <property type="entry name" value="EFG_III"/>
    <property type="match status" value="1"/>
</dbReference>
<dbReference type="SMART" id="SM00838">
    <property type="entry name" value="EFG_C"/>
    <property type="match status" value="1"/>
</dbReference>
<dbReference type="Gene3D" id="3.30.70.240">
    <property type="match status" value="1"/>
</dbReference>
<dbReference type="GO" id="GO:1990904">
    <property type="term" value="C:ribonucleoprotein complex"/>
    <property type="evidence" value="ECO:0007669"/>
    <property type="project" value="TreeGrafter"/>
</dbReference>
<dbReference type="SUPFAM" id="SSF54211">
    <property type="entry name" value="Ribosomal protein S5 domain 2-like"/>
    <property type="match status" value="1"/>
</dbReference>
<dbReference type="InterPro" id="IPR056752">
    <property type="entry name" value="EFL1"/>
</dbReference>
<dbReference type="SUPFAM" id="SSF54980">
    <property type="entry name" value="EF-G C-terminal domain-like"/>
    <property type="match status" value="2"/>
</dbReference>
<dbReference type="InterPro" id="IPR000795">
    <property type="entry name" value="T_Tr_GTP-bd_dom"/>
</dbReference>
<evidence type="ECO:0000256" key="3">
    <source>
        <dbReference type="ARBA" id="ARBA00022517"/>
    </source>
</evidence>
<dbReference type="InterPro" id="IPR027417">
    <property type="entry name" value="P-loop_NTPase"/>
</dbReference>
<keyword evidence="13" id="KW-1185">Reference proteome</keyword>
<dbReference type="InterPro" id="IPR020568">
    <property type="entry name" value="Ribosomal_Su5_D2-typ_SF"/>
</dbReference>
<dbReference type="PRINTS" id="PR00315">
    <property type="entry name" value="ELONGATNFCT"/>
</dbReference>
<dbReference type="GeneID" id="111253918"/>
<evidence type="ECO:0000256" key="6">
    <source>
        <dbReference type="ARBA" id="ARBA00023134"/>
    </source>
</evidence>
<dbReference type="InterPro" id="IPR014721">
    <property type="entry name" value="Ribsml_uS5_D2-typ_fold_subgr"/>
</dbReference>
<dbReference type="InterPro" id="IPR009000">
    <property type="entry name" value="Transl_B-barrel_sf"/>
</dbReference>
<dbReference type="Gene3D" id="3.40.50.300">
    <property type="entry name" value="P-loop containing nucleotide triphosphate hydrolases"/>
    <property type="match status" value="1"/>
</dbReference>
<dbReference type="CDD" id="cd01885">
    <property type="entry name" value="EF2"/>
    <property type="match status" value="1"/>
</dbReference>
<dbReference type="Pfam" id="PF00009">
    <property type="entry name" value="GTP_EFTU"/>
    <property type="match status" value="1"/>
</dbReference>
<dbReference type="CDD" id="cd16268">
    <property type="entry name" value="EF2_II"/>
    <property type="match status" value="1"/>
</dbReference>
<dbReference type="GO" id="GO:0003924">
    <property type="term" value="F:GTPase activity"/>
    <property type="evidence" value="ECO:0007669"/>
    <property type="project" value="InterPro"/>
</dbReference>
<dbReference type="Gene3D" id="3.30.230.10">
    <property type="match status" value="1"/>
</dbReference>
<dbReference type="InterPro" id="IPR000640">
    <property type="entry name" value="EFG_V-like"/>
</dbReference>
<dbReference type="RefSeq" id="XP_022669895.1">
    <property type="nucleotide sequence ID" value="XM_022814160.1"/>
</dbReference>
<dbReference type="FunFam" id="3.40.50.300:FF:000746">
    <property type="entry name" value="Ribosome assembly protein 1"/>
    <property type="match status" value="1"/>
</dbReference>
<dbReference type="OrthoDB" id="364892at2759"/>
<dbReference type="GO" id="GO:0042256">
    <property type="term" value="P:cytosolic ribosome assembly"/>
    <property type="evidence" value="ECO:0007669"/>
    <property type="project" value="TreeGrafter"/>
</dbReference>
<accession>A0A7M7KPU5</accession>
<keyword evidence="3" id="KW-0690">Ribosome biogenesis</keyword>
<dbReference type="FunCoup" id="A0A7M7KPU5">
    <property type="interactions" value="1499"/>
</dbReference>